<gene>
    <name evidence="1" type="ORF">METZ01_LOCUS300475</name>
</gene>
<accession>A0A382MK14</accession>
<reference evidence="1" key="1">
    <citation type="submission" date="2018-05" db="EMBL/GenBank/DDBJ databases">
        <authorList>
            <person name="Lanie J.A."/>
            <person name="Ng W.-L."/>
            <person name="Kazmierczak K.M."/>
            <person name="Andrzejewski T.M."/>
            <person name="Davidsen T.M."/>
            <person name="Wayne K.J."/>
            <person name="Tettelin H."/>
            <person name="Glass J.I."/>
            <person name="Rusch D."/>
            <person name="Podicherti R."/>
            <person name="Tsui H.-C.T."/>
            <person name="Winkler M.E."/>
        </authorList>
    </citation>
    <scope>NUCLEOTIDE SEQUENCE</scope>
</reference>
<evidence type="ECO:0008006" key="2">
    <source>
        <dbReference type="Google" id="ProtNLM"/>
    </source>
</evidence>
<dbReference type="EMBL" id="UINC01093305">
    <property type="protein sequence ID" value="SVC47621.1"/>
    <property type="molecule type" value="Genomic_DNA"/>
</dbReference>
<dbReference type="AlphaFoldDB" id="A0A382MK14"/>
<organism evidence="1">
    <name type="scientific">marine metagenome</name>
    <dbReference type="NCBI Taxonomy" id="408172"/>
    <lineage>
        <taxon>unclassified sequences</taxon>
        <taxon>metagenomes</taxon>
        <taxon>ecological metagenomes</taxon>
    </lineage>
</organism>
<evidence type="ECO:0000313" key="1">
    <source>
        <dbReference type="EMBL" id="SVC47621.1"/>
    </source>
</evidence>
<protein>
    <recommendedName>
        <fullName evidence="2">Solute-binding protein family 3/N-terminal domain-containing protein</fullName>
    </recommendedName>
</protein>
<sequence length="332" mass="37501">MRLVHEIQNMDVTKKALSVASLLLSVFTLLSANAQQQNTNEVSTDLPHTVLRLPNIHPGRDAVYAYAKRLLTESLRVTEPQYGSFELIVSDQETAQERQLRSLEHHMLDVTWSVTSTERERQFLPIRIPIMAGLFGKRALLVREGDTRLKEVKSLNALRAYRAVLGYDWPDTKIFRANDIPVLETTYRASFRIVSEGFADMFPRSVMEIKEELADKALSRGLTIDDHLIISYPSPIFFFVGSDNQALAGRIAEGLLRLFETGKFQELLLAHDNFREGMALTEGRTVIEIDNPLLSEQSRLALEKFLPEFATSEAVLKFDATEPAAPAQVVKQ</sequence>
<dbReference type="SUPFAM" id="SSF53850">
    <property type="entry name" value="Periplasmic binding protein-like II"/>
    <property type="match status" value="1"/>
</dbReference>
<name>A0A382MK14_9ZZZZ</name>
<proteinExistence type="predicted"/>